<feature type="compositionally biased region" description="Gly residues" evidence="1">
    <location>
        <begin position="1"/>
        <end position="10"/>
    </location>
</feature>
<protein>
    <recommendedName>
        <fullName evidence="4">Dopamine receptor D4</fullName>
    </recommendedName>
</protein>
<reference evidence="2 3" key="1">
    <citation type="submission" date="2023-05" db="EMBL/GenBank/DDBJ databases">
        <title>B98-5 Cell Line De Novo Hybrid Assembly: An Optical Mapping Approach.</title>
        <authorList>
            <person name="Kananen K."/>
            <person name="Auerbach J.A."/>
            <person name="Kautto E."/>
            <person name="Blachly J.S."/>
        </authorList>
    </citation>
    <scope>NUCLEOTIDE SEQUENCE [LARGE SCALE GENOMIC DNA]</scope>
    <source>
        <strain evidence="2">B95-8</strain>
        <tissue evidence="2">Cell line</tissue>
    </source>
</reference>
<organism evidence="2 3">
    <name type="scientific">Saguinus oedipus</name>
    <name type="common">Cotton-top tamarin</name>
    <name type="synonym">Oedipomidas oedipus</name>
    <dbReference type="NCBI Taxonomy" id="9490"/>
    <lineage>
        <taxon>Eukaryota</taxon>
        <taxon>Metazoa</taxon>
        <taxon>Chordata</taxon>
        <taxon>Craniata</taxon>
        <taxon>Vertebrata</taxon>
        <taxon>Euteleostomi</taxon>
        <taxon>Mammalia</taxon>
        <taxon>Eutheria</taxon>
        <taxon>Euarchontoglires</taxon>
        <taxon>Primates</taxon>
        <taxon>Haplorrhini</taxon>
        <taxon>Platyrrhini</taxon>
        <taxon>Cebidae</taxon>
        <taxon>Callitrichinae</taxon>
        <taxon>Saguinus</taxon>
    </lineage>
</organism>
<feature type="region of interest" description="Disordered" evidence="1">
    <location>
        <begin position="1"/>
        <end position="69"/>
    </location>
</feature>
<accession>A0ABQ9VP02</accession>
<dbReference type="Proteomes" id="UP001266305">
    <property type="component" value="Unassembled WGS sequence"/>
</dbReference>
<evidence type="ECO:0000313" key="2">
    <source>
        <dbReference type="EMBL" id="KAK2110890.1"/>
    </source>
</evidence>
<dbReference type="EMBL" id="JASSZA010000005">
    <property type="protein sequence ID" value="KAK2110890.1"/>
    <property type="molecule type" value="Genomic_DNA"/>
</dbReference>
<feature type="compositionally biased region" description="Pro residues" evidence="1">
    <location>
        <begin position="13"/>
        <end position="26"/>
    </location>
</feature>
<sequence length="69" mass="6904">GLAPRGGRGLRSGPPPPPQAPAPAPPAAGRCGMGRVARYIPGAPGLGPTRPPQRRSARPPASLSDPQLL</sequence>
<evidence type="ECO:0000313" key="3">
    <source>
        <dbReference type="Proteomes" id="UP001266305"/>
    </source>
</evidence>
<comment type="caution">
    <text evidence="2">The sequence shown here is derived from an EMBL/GenBank/DDBJ whole genome shotgun (WGS) entry which is preliminary data.</text>
</comment>
<feature type="non-terminal residue" evidence="2">
    <location>
        <position position="69"/>
    </location>
</feature>
<proteinExistence type="predicted"/>
<gene>
    <name evidence="2" type="ORF">P7K49_010636</name>
</gene>
<feature type="non-terminal residue" evidence="2">
    <location>
        <position position="1"/>
    </location>
</feature>
<keyword evidence="3" id="KW-1185">Reference proteome</keyword>
<evidence type="ECO:0000256" key="1">
    <source>
        <dbReference type="SAM" id="MobiDB-lite"/>
    </source>
</evidence>
<name>A0ABQ9VP02_SAGOE</name>
<evidence type="ECO:0008006" key="4">
    <source>
        <dbReference type="Google" id="ProtNLM"/>
    </source>
</evidence>